<evidence type="ECO:0000259" key="1">
    <source>
        <dbReference type="Pfam" id="PF13354"/>
    </source>
</evidence>
<dbReference type="GO" id="GO:0030655">
    <property type="term" value="P:beta-lactam antibiotic catabolic process"/>
    <property type="evidence" value="ECO:0007669"/>
    <property type="project" value="InterPro"/>
</dbReference>
<dbReference type="EMBL" id="LBUP01000004">
    <property type="protein sequence ID" value="KKQ66716.1"/>
    <property type="molecule type" value="Genomic_DNA"/>
</dbReference>
<organism evidence="2 3">
    <name type="scientific">Candidatus Daviesbacteria bacterium GW2011_GWA2_38_24</name>
    <dbReference type="NCBI Taxonomy" id="1618422"/>
    <lineage>
        <taxon>Bacteria</taxon>
        <taxon>Candidatus Daviesiibacteriota</taxon>
    </lineage>
</organism>
<name>A0A0G0MP98_9BACT</name>
<dbReference type="InterPro" id="IPR012338">
    <property type="entry name" value="Beta-lactam/transpept-like"/>
</dbReference>
<dbReference type="PANTHER" id="PTHR35333:SF3">
    <property type="entry name" value="BETA-LACTAMASE-TYPE TRANSPEPTIDASE FOLD CONTAINING PROTEIN"/>
    <property type="match status" value="1"/>
</dbReference>
<dbReference type="Gene3D" id="3.40.710.10">
    <property type="entry name" value="DD-peptidase/beta-lactamase superfamily"/>
    <property type="match status" value="1"/>
</dbReference>
<dbReference type="Proteomes" id="UP000034235">
    <property type="component" value="Unassembled WGS sequence"/>
</dbReference>
<proteinExistence type="predicted"/>
<feature type="domain" description="Beta-lactamase class A catalytic" evidence="1">
    <location>
        <begin position="67"/>
        <end position="290"/>
    </location>
</feature>
<dbReference type="GO" id="GO:0008800">
    <property type="term" value="F:beta-lactamase activity"/>
    <property type="evidence" value="ECO:0007669"/>
    <property type="project" value="InterPro"/>
</dbReference>
<dbReference type="SUPFAM" id="SSF56601">
    <property type="entry name" value="beta-lactamase/transpeptidase-like"/>
    <property type="match status" value="1"/>
</dbReference>
<dbReference type="InterPro" id="IPR045155">
    <property type="entry name" value="Beta-lactam_cat"/>
</dbReference>
<dbReference type="Pfam" id="PF13354">
    <property type="entry name" value="Beta-lactamase2"/>
    <property type="match status" value="1"/>
</dbReference>
<sequence>MMPFFSKLVLTIFISIAIGIAISIITGKPTKVIFTDLRQEFGLQKKPKVIESIIEKAIDGQDGEYAFYIEDMIDGEQFGLNHEASFKTGSLYKLLLLAATLRAIEDGRLKMDTVISSNKTHLKEVFGGVDFGYEEAAEDISYTVEEAINRIATNSDNFAAITLTEKVRGSLVSGDALQSQANDLGLENTYFGDDLPTTTAKDIGIFFKKLYRGEVVSQASSEKIIDVLSKSRINNRIPALLPGEIEEKIGTDSAKKIALKIAHKTAELPRLRHDAGIVFLSNRPYIIVMMSKELKYEDDGIELLAKISKDVFEYFNTKN</sequence>
<evidence type="ECO:0000313" key="3">
    <source>
        <dbReference type="Proteomes" id="UP000034235"/>
    </source>
</evidence>
<protein>
    <submittedName>
        <fullName evidence="2">Beta-lactamase-like protein</fullName>
    </submittedName>
</protein>
<dbReference type="InterPro" id="IPR000871">
    <property type="entry name" value="Beta-lactam_class-A"/>
</dbReference>
<dbReference type="PANTHER" id="PTHR35333">
    <property type="entry name" value="BETA-LACTAMASE"/>
    <property type="match status" value="1"/>
</dbReference>
<dbReference type="GO" id="GO:0046677">
    <property type="term" value="P:response to antibiotic"/>
    <property type="evidence" value="ECO:0007669"/>
    <property type="project" value="InterPro"/>
</dbReference>
<accession>A0A0G0MP98</accession>
<dbReference type="AlphaFoldDB" id="A0A0G0MP98"/>
<gene>
    <name evidence="2" type="ORF">US86_C0004G0034</name>
</gene>
<reference evidence="2 3" key="1">
    <citation type="journal article" date="2015" name="Nature">
        <title>rRNA introns, odd ribosomes, and small enigmatic genomes across a large radiation of phyla.</title>
        <authorList>
            <person name="Brown C.T."/>
            <person name="Hug L.A."/>
            <person name="Thomas B.C."/>
            <person name="Sharon I."/>
            <person name="Castelle C.J."/>
            <person name="Singh A."/>
            <person name="Wilkins M.J."/>
            <person name="Williams K.H."/>
            <person name="Banfield J.F."/>
        </authorList>
    </citation>
    <scope>NUCLEOTIDE SEQUENCE [LARGE SCALE GENOMIC DNA]</scope>
</reference>
<comment type="caution">
    <text evidence="2">The sequence shown here is derived from an EMBL/GenBank/DDBJ whole genome shotgun (WGS) entry which is preliminary data.</text>
</comment>
<evidence type="ECO:0000313" key="2">
    <source>
        <dbReference type="EMBL" id="KKQ66716.1"/>
    </source>
</evidence>